<dbReference type="GO" id="GO:0051920">
    <property type="term" value="F:peroxiredoxin activity"/>
    <property type="evidence" value="ECO:0007669"/>
    <property type="project" value="InterPro"/>
</dbReference>
<keyword evidence="2" id="KW-0575">Peroxidase</keyword>
<dbReference type="KEGG" id="mmc:Mmcs_5137"/>
<dbReference type="Gene3D" id="1.20.1290.10">
    <property type="entry name" value="AhpD-like"/>
    <property type="match status" value="1"/>
</dbReference>
<name>A0A5Q5BRX7_MYCSS</name>
<protein>
    <submittedName>
        <fullName evidence="2">Alkylhydroperoxidase AhpD core</fullName>
    </submittedName>
</protein>
<dbReference type="AlphaFoldDB" id="A0A5Q5BRX7"/>
<organism evidence="2">
    <name type="scientific">Mycobacterium sp. (strain MCS)</name>
    <dbReference type="NCBI Taxonomy" id="164756"/>
    <lineage>
        <taxon>Bacteria</taxon>
        <taxon>Bacillati</taxon>
        <taxon>Actinomycetota</taxon>
        <taxon>Actinomycetes</taxon>
        <taxon>Mycobacteriales</taxon>
        <taxon>Mycobacteriaceae</taxon>
        <taxon>Mycobacterium</taxon>
    </lineage>
</organism>
<dbReference type="InterPro" id="IPR029032">
    <property type="entry name" value="AhpD-like"/>
</dbReference>
<feature type="domain" description="Carboxymuconolactone decarboxylase-like" evidence="1">
    <location>
        <begin position="44"/>
        <end position="121"/>
    </location>
</feature>
<evidence type="ECO:0000313" key="2">
    <source>
        <dbReference type="EMBL" id="ABG11241.1"/>
    </source>
</evidence>
<gene>
    <name evidence="2" type="ordered locus">Mmcs_5137</name>
</gene>
<dbReference type="PANTHER" id="PTHR34846:SF5">
    <property type="entry name" value="CARBOXYMUCONOLACTONE DECARBOXYLASE-LIKE DOMAIN-CONTAINING PROTEIN"/>
    <property type="match status" value="1"/>
</dbReference>
<evidence type="ECO:0000259" key="1">
    <source>
        <dbReference type="Pfam" id="PF02627"/>
    </source>
</evidence>
<accession>A0A5Q5BRX7</accession>
<sequence length="185" mass="20306">MKLTPLPEEEWDDRTRAALESVAPPERRDPASVGNALATLARHPDLTARFLPFSTYLTEQSTLPARLRELVILRVAHHHGCAYQWVHHSAIGRAAGLTDADVEAARTGAPADAFDRLVLTAVDELHHGSQISAPTWEALGDRLDERARMDLIFTAGGYGVMATALNTFGVEPEPWAGRPEFYEAD</sequence>
<dbReference type="EMBL" id="CP000384">
    <property type="protein sequence ID" value="ABG11241.1"/>
    <property type="molecule type" value="Genomic_DNA"/>
</dbReference>
<dbReference type="InterPro" id="IPR003779">
    <property type="entry name" value="CMD-like"/>
</dbReference>
<proteinExistence type="predicted"/>
<keyword evidence="2" id="KW-0560">Oxidoreductase</keyword>
<dbReference type="SUPFAM" id="SSF69118">
    <property type="entry name" value="AhpD-like"/>
    <property type="match status" value="1"/>
</dbReference>
<reference evidence="2" key="1">
    <citation type="submission" date="2006-06" db="EMBL/GenBank/DDBJ databases">
        <title>Complete sequence of chromosome of Mycobacterium sp. MCS.</title>
        <authorList>
            <consortium name="US DOE Joint Genome Institute"/>
            <person name="Copeland A."/>
            <person name="Lucas S."/>
            <person name="Lapidus A."/>
            <person name="Barry K."/>
            <person name="Detter J.C."/>
            <person name="Glavina del Rio T."/>
            <person name="Hammon N."/>
            <person name="Israni S."/>
            <person name="Dalin E."/>
            <person name="Tice H."/>
            <person name="Pitluck S."/>
            <person name="Martinez M."/>
            <person name="Schmutz J."/>
            <person name="Larimer F."/>
            <person name="Land M."/>
            <person name="Hauser L."/>
            <person name="Kyrpides N."/>
            <person name="Kim E."/>
            <person name="Miller C.D."/>
            <person name="Hughes J.E."/>
            <person name="Anderson A.J."/>
            <person name="Sims R.C."/>
            <person name="Richardson P."/>
        </authorList>
    </citation>
    <scope>NUCLEOTIDE SEQUENCE [LARGE SCALE GENOMIC DNA]</scope>
    <source>
        <strain evidence="2">MCS</strain>
    </source>
</reference>
<dbReference type="PANTHER" id="PTHR34846">
    <property type="entry name" value="4-CARBOXYMUCONOLACTONE DECARBOXYLASE FAMILY PROTEIN (AFU_ORTHOLOGUE AFUA_6G11590)"/>
    <property type="match status" value="1"/>
</dbReference>
<dbReference type="Pfam" id="PF02627">
    <property type="entry name" value="CMD"/>
    <property type="match status" value="1"/>
</dbReference>